<evidence type="ECO:0000256" key="1">
    <source>
        <dbReference type="SAM" id="MobiDB-lite"/>
    </source>
</evidence>
<feature type="region of interest" description="Disordered" evidence="1">
    <location>
        <begin position="74"/>
        <end position="133"/>
    </location>
</feature>
<evidence type="ECO:0000313" key="3">
    <source>
        <dbReference type="Proteomes" id="UP001152300"/>
    </source>
</evidence>
<feature type="compositionally biased region" description="Basic residues" evidence="1">
    <location>
        <begin position="101"/>
        <end position="112"/>
    </location>
</feature>
<keyword evidence="3" id="KW-1185">Reference proteome</keyword>
<dbReference type="AlphaFoldDB" id="A0A9X0DQ52"/>
<feature type="compositionally biased region" description="Basic and acidic residues" evidence="1">
    <location>
        <begin position="113"/>
        <end position="123"/>
    </location>
</feature>
<comment type="caution">
    <text evidence="2">The sequence shown here is derived from an EMBL/GenBank/DDBJ whole genome shotgun (WGS) entry which is preliminary data.</text>
</comment>
<dbReference type="OrthoDB" id="3546727at2759"/>
<dbReference type="Proteomes" id="UP001152300">
    <property type="component" value="Unassembled WGS sequence"/>
</dbReference>
<dbReference type="EMBL" id="JAPEIS010000002">
    <property type="protein sequence ID" value="KAJ8068703.1"/>
    <property type="molecule type" value="Genomic_DNA"/>
</dbReference>
<feature type="compositionally biased region" description="Basic and acidic residues" evidence="1">
    <location>
        <begin position="74"/>
        <end position="85"/>
    </location>
</feature>
<organism evidence="2 3">
    <name type="scientific">Sclerotinia nivalis</name>
    <dbReference type="NCBI Taxonomy" id="352851"/>
    <lineage>
        <taxon>Eukaryota</taxon>
        <taxon>Fungi</taxon>
        <taxon>Dikarya</taxon>
        <taxon>Ascomycota</taxon>
        <taxon>Pezizomycotina</taxon>
        <taxon>Leotiomycetes</taxon>
        <taxon>Helotiales</taxon>
        <taxon>Sclerotiniaceae</taxon>
        <taxon>Sclerotinia</taxon>
    </lineage>
</organism>
<feature type="compositionally biased region" description="Acidic residues" evidence="1">
    <location>
        <begin position="124"/>
        <end position="133"/>
    </location>
</feature>
<proteinExistence type="predicted"/>
<protein>
    <submittedName>
        <fullName evidence="2">Uncharacterized protein</fullName>
    </submittedName>
</protein>
<reference evidence="2" key="1">
    <citation type="submission" date="2022-11" db="EMBL/GenBank/DDBJ databases">
        <title>Genome Resource of Sclerotinia nivalis Strain SnTB1, a Plant Pathogen Isolated from American Ginseng.</title>
        <authorList>
            <person name="Fan S."/>
        </authorList>
    </citation>
    <scope>NUCLEOTIDE SEQUENCE</scope>
    <source>
        <strain evidence="2">SnTB1</strain>
    </source>
</reference>
<gene>
    <name evidence="2" type="ORF">OCU04_002402</name>
</gene>
<accession>A0A9X0DQ52</accession>
<evidence type="ECO:0000313" key="2">
    <source>
        <dbReference type="EMBL" id="KAJ8068703.1"/>
    </source>
</evidence>
<name>A0A9X0DQ52_9HELO</name>
<sequence>MPAVLTTEDLKLLVGVLSQYAPDNKTFPPPNHSELAKTLGFDTRIACKNKWGILTRKIRNGDYGDMGDIIVDRDPKEAEDKKRPAVEVPVGADEPMLSSPKKAKGVKKAGKGKSKEKAVKAENNEQDWDDDQV</sequence>